<evidence type="ECO:0000256" key="4">
    <source>
        <dbReference type="ARBA" id="ARBA00022475"/>
    </source>
</evidence>
<dbReference type="SMART" id="SM00387">
    <property type="entry name" value="HATPase_c"/>
    <property type="match status" value="1"/>
</dbReference>
<keyword evidence="5" id="KW-0808">Transferase</keyword>
<name>A0ABU0GZN2_9BACL</name>
<evidence type="ECO:0000256" key="8">
    <source>
        <dbReference type="ARBA" id="ARBA00022777"/>
    </source>
</evidence>
<dbReference type="Pfam" id="PF02518">
    <property type="entry name" value="HATPase_c"/>
    <property type="match status" value="1"/>
</dbReference>
<dbReference type="PANTHER" id="PTHR45453:SF2">
    <property type="entry name" value="HISTIDINE KINASE"/>
    <property type="match status" value="1"/>
</dbReference>
<dbReference type="Gene3D" id="3.30.565.10">
    <property type="entry name" value="Histidine kinase-like ATPase, C-terminal domain"/>
    <property type="match status" value="1"/>
</dbReference>
<dbReference type="InterPro" id="IPR036890">
    <property type="entry name" value="HATPase_C_sf"/>
</dbReference>
<keyword evidence="6 14" id="KW-0812">Transmembrane</keyword>
<feature type="transmembrane region" description="Helical" evidence="14">
    <location>
        <begin position="12"/>
        <end position="32"/>
    </location>
</feature>
<feature type="region of interest" description="Disordered" evidence="13">
    <location>
        <begin position="331"/>
        <end position="357"/>
    </location>
</feature>
<dbReference type="EC" id="2.7.13.3" evidence="3"/>
<comment type="caution">
    <text evidence="16">The sequence shown here is derived from an EMBL/GenBank/DDBJ whole genome shotgun (WGS) entry which is preliminary data.</text>
</comment>
<sequence>MLRLFLREHAAFIVFQIVLVAFIMLLYWLDGFRNLDTAIYSFVISSVLVITFLSARFVKRYQYYQRILATPQSMEHVLQREGKSPEQIQNEIYLQKLYRLYQHEVQSLYATQNRHLQFMNQWVHQMKTPLSVMHLLLQEERELDKNSVREEMDRLKAGLDTVLMNARLDTFEQDMQIEQVDLRSLVREVATENKRLFISKRVYPEISIGEEHIVATDQKWMKFIIGQFFTNAVKYTFEPNKKVMIAAECSNGNTLLTIRDEGIGIPSSDLPRVTKAFFTGENGRKTGESTGMGLFLAKEVCRKLGHELAISSVQGEGTTVSVLFFNQDLATQEENDDSSENRRSDKSIRGESDPPGS</sequence>
<gene>
    <name evidence="16" type="ORF">QOZ98_003089</name>
</gene>
<evidence type="ECO:0000256" key="9">
    <source>
        <dbReference type="ARBA" id="ARBA00022840"/>
    </source>
</evidence>
<dbReference type="RefSeq" id="WP_308788227.1">
    <property type="nucleotide sequence ID" value="NZ_JAUSWB010000008.1"/>
</dbReference>
<evidence type="ECO:0000259" key="15">
    <source>
        <dbReference type="PROSITE" id="PS50109"/>
    </source>
</evidence>
<evidence type="ECO:0000256" key="7">
    <source>
        <dbReference type="ARBA" id="ARBA00022741"/>
    </source>
</evidence>
<comment type="subcellular location">
    <subcellularLocation>
        <location evidence="2">Cell membrane</location>
        <topology evidence="2">Multi-pass membrane protein</topology>
    </subcellularLocation>
</comment>
<keyword evidence="7" id="KW-0547">Nucleotide-binding</keyword>
<accession>A0ABU0GZN2</accession>
<dbReference type="Proteomes" id="UP001241988">
    <property type="component" value="Unassembled WGS sequence"/>
</dbReference>
<keyword evidence="4" id="KW-1003">Cell membrane</keyword>
<dbReference type="PANTHER" id="PTHR45453">
    <property type="entry name" value="PHOSPHATE REGULON SENSOR PROTEIN PHOR"/>
    <property type="match status" value="1"/>
</dbReference>
<dbReference type="EMBL" id="JAUSWB010000008">
    <property type="protein sequence ID" value="MDQ0430251.1"/>
    <property type="molecule type" value="Genomic_DNA"/>
</dbReference>
<reference evidence="16 17" key="1">
    <citation type="submission" date="2023-07" db="EMBL/GenBank/DDBJ databases">
        <title>Genomic Encyclopedia of Type Strains, Phase IV (KMG-IV): sequencing the most valuable type-strain genomes for metagenomic binning, comparative biology and taxonomic classification.</title>
        <authorList>
            <person name="Goeker M."/>
        </authorList>
    </citation>
    <scope>NUCLEOTIDE SEQUENCE [LARGE SCALE GENOMIC DNA]</scope>
    <source>
        <strain evidence="16 17">DSM 16419</strain>
    </source>
</reference>
<dbReference type="GO" id="GO:0016301">
    <property type="term" value="F:kinase activity"/>
    <property type="evidence" value="ECO:0007669"/>
    <property type="project" value="UniProtKB-KW"/>
</dbReference>
<evidence type="ECO:0000313" key="17">
    <source>
        <dbReference type="Proteomes" id="UP001241988"/>
    </source>
</evidence>
<feature type="compositionally biased region" description="Basic and acidic residues" evidence="13">
    <location>
        <begin position="339"/>
        <end position="357"/>
    </location>
</feature>
<organism evidence="16 17">
    <name type="scientific">Planomicrobium stackebrandtii</name>
    <dbReference type="NCBI Taxonomy" id="253160"/>
    <lineage>
        <taxon>Bacteria</taxon>
        <taxon>Bacillati</taxon>
        <taxon>Bacillota</taxon>
        <taxon>Bacilli</taxon>
        <taxon>Bacillales</taxon>
        <taxon>Caryophanaceae</taxon>
        <taxon>Planomicrobium</taxon>
    </lineage>
</organism>
<evidence type="ECO:0000313" key="16">
    <source>
        <dbReference type="EMBL" id="MDQ0430251.1"/>
    </source>
</evidence>
<evidence type="ECO:0000256" key="2">
    <source>
        <dbReference type="ARBA" id="ARBA00004651"/>
    </source>
</evidence>
<protein>
    <recommendedName>
        <fullName evidence="3">histidine kinase</fullName>
        <ecNumber evidence="3">2.7.13.3</ecNumber>
    </recommendedName>
</protein>
<evidence type="ECO:0000256" key="14">
    <source>
        <dbReference type="SAM" id="Phobius"/>
    </source>
</evidence>
<evidence type="ECO:0000256" key="6">
    <source>
        <dbReference type="ARBA" id="ARBA00022692"/>
    </source>
</evidence>
<keyword evidence="8 16" id="KW-0418">Kinase</keyword>
<dbReference type="InterPro" id="IPR050351">
    <property type="entry name" value="BphY/WalK/GraS-like"/>
</dbReference>
<evidence type="ECO:0000256" key="11">
    <source>
        <dbReference type="ARBA" id="ARBA00023012"/>
    </source>
</evidence>
<dbReference type="SUPFAM" id="SSF55874">
    <property type="entry name" value="ATPase domain of HSP90 chaperone/DNA topoisomerase II/histidine kinase"/>
    <property type="match status" value="1"/>
</dbReference>
<keyword evidence="17" id="KW-1185">Reference proteome</keyword>
<dbReference type="InterPro" id="IPR004358">
    <property type="entry name" value="Sig_transdc_His_kin-like_C"/>
</dbReference>
<feature type="domain" description="Histidine kinase" evidence="15">
    <location>
        <begin position="121"/>
        <end position="328"/>
    </location>
</feature>
<evidence type="ECO:0000256" key="5">
    <source>
        <dbReference type="ARBA" id="ARBA00022679"/>
    </source>
</evidence>
<keyword evidence="11" id="KW-0902">Two-component regulatory system</keyword>
<evidence type="ECO:0000256" key="12">
    <source>
        <dbReference type="ARBA" id="ARBA00023136"/>
    </source>
</evidence>
<evidence type="ECO:0000256" key="3">
    <source>
        <dbReference type="ARBA" id="ARBA00012438"/>
    </source>
</evidence>
<keyword evidence="12 14" id="KW-0472">Membrane</keyword>
<evidence type="ECO:0000256" key="13">
    <source>
        <dbReference type="SAM" id="MobiDB-lite"/>
    </source>
</evidence>
<keyword evidence="10 14" id="KW-1133">Transmembrane helix</keyword>
<proteinExistence type="predicted"/>
<evidence type="ECO:0000256" key="10">
    <source>
        <dbReference type="ARBA" id="ARBA00022989"/>
    </source>
</evidence>
<dbReference type="InterPro" id="IPR003594">
    <property type="entry name" value="HATPase_dom"/>
</dbReference>
<feature type="transmembrane region" description="Helical" evidence="14">
    <location>
        <begin position="38"/>
        <end position="58"/>
    </location>
</feature>
<comment type="catalytic activity">
    <reaction evidence="1">
        <text>ATP + protein L-histidine = ADP + protein N-phospho-L-histidine.</text>
        <dbReference type="EC" id="2.7.13.3"/>
    </reaction>
</comment>
<evidence type="ECO:0000256" key="1">
    <source>
        <dbReference type="ARBA" id="ARBA00000085"/>
    </source>
</evidence>
<keyword evidence="9" id="KW-0067">ATP-binding</keyword>
<dbReference type="PRINTS" id="PR00344">
    <property type="entry name" value="BCTRLSENSOR"/>
</dbReference>
<dbReference type="InterPro" id="IPR005467">
    <property type="entry name" value="His_kinase_dom"/>
</dbReference>
<dbReference type="PROSITE" id="PS50109">
    <property type="entry name" value="HIS_KIN"/>
    <property type="match status" value="1"/>
</dbReference>